<proteinExistence type="inferred from homology"/>
<feature type="active site" description="Proton acceptor" evidence="8">
    <location>
        <position position="76"/>
    </location>
</feature>
<dbReference type="PANTHER" id="PTHR21089">
    <property type="entry name" value="SHIKIMATE DEHYDROGENASE"/>
    <property type="match status" value="1"/>
</dbReference>
<dbReference type="Pfam" id="PF08501">
    <property type="entry name" value="Shikimate_dh_N"/>
    <property type="match status" value="1"/>
</dbReference>
<dbReference type="UniPathway" id="UPA00053">
    <property type="reaction ID" value="UER00087"/>
</dbReference>
<comment type="catalytic activity">
    <reaction evidence="7 8">
        <text>shikimate + NADP(+) = 3-dehydroshikimate + NADPH + H(+)</text>
        <dbReference type="Rhea" id="RHEA:17737"/>
        <dbReference type="ChEBI" id="CHEBI:15378"/>
        <dbReference type="ChEBI" id="CHEBI:16630"/>
        <dbReference type="ChEBI" id="CHEBI:36208"/>
        <dbReference type="ChEBI" id="CHEBI:57783"/>
        <dbReference type="ChEBI" id="CHEBI:58349"/>
        <dbReference type="EC" id="1.1.1.25"/>
    </reaction>
</comment>
<feature type="binding site" evidence="8">
    <location>
        <position position="112"/>
    </location>
    <ligand>
        <name>shikimate</name>
        <dbReference type="ChEBI" id="CHEBI:36208"/>
    </ligand>
</feature>
<gene>
    <name evidence="8" type="primary">aroE</name>
    <name evidence="12" type="ORF">SAMN05660653_00783</name>
</gene>
<sequence length="278" mass="30907">MTSTDQEFFVPDAIYGIIGHPLGHTLSPLLHNWGFRKYGLQAAYFRWPLLPENLPEFLAAVRTLPIFGVSVTIPHKRAVMPYLDDYSQDARHVGAVNTLYWKEGRLWGENTDVLGFLKPLETHLALIQSALILGVGGAARAALQGLKQAGVQQIAITGRKPEAAEQLAQEFGVNRLDWTGRADWRGDLLVNATPLGMMGQLVEQSPWPGEMTDIRHVYDLVYNPRKTAFLRQGETSGAHTIEGMDMFTAQAIAQFQLWTGLTPDSVDFRNIVMSALHT</sequence>
<evidence type="ECO:0000259" key="9">
    <source>
        <dbReference type="Pfam" id="PF01488"/>
    </source>
</evidence>
<dbReference type="Pfam" id="PF18317">
    <property type="entry name" value="SDH_C"/>
    <property type="match status" value="1"/>
</dbReference>
<evidence type="ECO:0000256" key="7">
    <source>
        <dbReference type="ARBA" id="ARBA00049442"/>
    </source>
</evidence>
<dbReference type="RefSeq" id="WP_092117454.1">
    <property type="nucleotide sequence ID" value="NZ_FMXO01000004.1"/>
</dbReference>
<evidence type="ECO:0000256" key="2">
    <source>
        <dbReference type="ARBA" id="ARBA00012962"/>
    </source>
</evidence>
<dbReference type="EMBL" id="FMXO01000004">
    <property type="protein sequence ID" value="SDB16785.1"/>
    <property type="molecule type" value="Genomic_DNA"/>
</dbReference>
<dbReference type="HAMAP" id="MF_00222">
    <property type="entry name" value="Shikimate_DH_AroE"/>
    <property type="match status" value="1"/>
</dbReference>
<dbReference type="GO" id="GO:0019632">
    <property type="term" value="P:shikimate metabolic process"/>
    <property type="evidence" value="ECO:0007669"/>
    <property type="project" value="InterPro"/>
</dbReference>
<evidence type="ECO:0000313" key="13">
    <source>
        <dbReference type="Proteomes" id="UP000198771"/>
    </source>
</evidence>
<dbReference type="InterPro" id="IPR006151">
    <property type="entry name" value="Shikm_DH/Glu-tRNA_Rdtase"/>
</dbReference>
<dbReference type="InterPro" id="IPR041121">
    <property type="entry name" value="SDH_C"/>
</dbReference>
<comment type="subunit">
    <text evidence="8">Homodimer.</text>
</comment>
<dbReference type="InterPro" id="IPR013708">
    <property type="entry name" value="Shikimate_DH-bd_N"/>
</dbReference>
<feature type="domain" description="Shikimate dehydrogenase substrate binding N-terminal" evidence="10">
    <location>
        <begin position="17"/>
        <end position="99"/>
    </location>
</feature>
<evidence type="ECO:0000259" key="11">
    <source>
        <dbReference type="Pfam" id="PF18317"/>
    </source>
</evidence>
<keyword evidence="3 8" id="KW-0028">Amino-acid biosynthesis</keyword>
<comment type="function">
    <text evidence="8">Involved in the biosynthesis of the chorismate, which leads to the biosynthesis of aromatic amino acids. Catalyzes the reversible NADPH linked reduction of 3-dehydroshikimate (DHSA) to yield shikimate (SA).</text>
</comment>
<feature type="domain" description="SDH C-terminal" evidence="11">
    <location>
        <begin position="243"/>
        <end position="264"/>
    </location>
</feature>
<dbReference type="AlphaFoldDB" id="A0A1G6B809"/>
<organism evidence="12 13">
    <name type="scientific">Desulfonatronum thiosulfatophilum</name>
    <dbReference type="NCBI Taxonomy" id="617002"/>
    <lineage>
        <taxon>Bacteria</taxon>
        <taxon>Pseudomonadati</taxon>
        <taxon>Thermodesulfobacteriota</taxon>
        <taxon>Desulfovibrionia</taxon>
        <taxon>Desulfovibrionales</taxon>
        <taxon>Desulfonatronaceae</taxon>
        <taxon>Desulfonatronum</taxon>
    </lineage>
</organism>
<dbReference type="GO" id="GO:0009423">
    <property type="term" value="P:chorismate biosynthetic process"/>
    <property type="evidence" value="ECO:0007669"/>
    <property type="project" value="UniProtKB-UniRule"/>
</dbReference>
<dbReference type="Proteomes" id="UP000198771">
    <property type="component" value="Unassembled WGS sequence"/>
</dbReference>
<evidence type="ECO:0000256" key="4">
    <source>
        <dbReference type="ARBA" id="ARBA00022857"/>
    </source>
</evidence>
<protein>
    <recommendedName>
        <fullName evidence="2 8">Shikimate dehydrogenase (NADP(+))</fullName>
        <shortName evidence="8">SDH</shortName>
        <ecNumber evidence="2 8">1.1.1.25</ecNumber>
    </recommendedName>
</protein>
<feature type="domain" description="Quinate/shikimate 5-dehydrogenase/glutamyl-tRNA reductase" evidence="9">
    <location>
        <begin position="128"/>
        <end position="174"/>
    </location>
</feature>
<dbReference type="InterPro" id="IPR011342">
    <property type="entry name" value="Shikimate_DH"/>
</dbReference>
<comment type="similarity">
    <text evidence="8">Belongs to the shikimate dehydrogenase family.</text>
</comment>
<dbReference type="PANTHER" id="PTHR21089:SF1">
    <property type="entry name" value="BIFUNCTIONAL 3-DEHYDROQUINATE DEHYDRATASE_SHIKIMATE DEHYDROGENASE, CHLOROPLASTIC"/>
    <property type="match status" value="1"/>
</dbReference>
<keyword evidence="4 8" id="KW-0521">NADP</keyword>
<feature type="binding site" evidence="8">
    <location>
        <position position="250"/>
    </location>
    <ligand>
        <name>shikimate</name>
        <dbReference type="ChEBI" id="CHEBI:36208"/>
    </ligand>
</feature>
<evidence type="ECO:0000313" key="12">
    <source>
        <dbReference type="EMBL" id="SDB16785.1"/>
    </source>
</evidence>
<evidence type="ECO:0000259" key="10">
    <source>
        <dbReference type="Pfam" id="PF08501"/>
    </source>
</evidence>
<feature type="binding site" evidence="8">
    <location>
        <position position="222"/>
    </location>
    <ligand>
        <name>shikimate</name>
        <dbReference type="ChEBI" id="CHEBI:36208"/>
    </ligand>
</feature>
<evidence type="ECO:0000256" key="1">
    <source>
        <dbReference type="ARBA" id="ARBA00004871"/>
    </source>
</evidence>
<keyword evidence="6 8" id="KW-0057">Aromatic amino acid biosynthesis</keyword>
<dbReference type="InterPro" id="IPR046346">
    <property type="entry name" value="Aminoacid_DH-like_N_sf"/>
</dbReference>
<keyword evidence="5 8" id="KW-0560">Oxidoreductase</keyword>
<feature type="binding site" evidence="8">
    <location>
        <position position="243"/>
    </location>
    <ligand>
        <name>NADP(+)</name>
        <dbReference type="ChEBI" id="CHEBI:58349"/>
    </ligand>
</feature>
<dbReference type="EC" id="1.1.1.25" evidence="2 8"/>
<evidence type="ECO:0000256" key="3">
    <source>
        <dbReference type="ARBA" id="ARBA00022605"/>
    </source>
</evidence>
<dbReference type="GO" id="GO:0004764">
    <property type="term" value="F:shikimate 3-dehydrogenase (NADP+) activity"/>
    <property type="evidence" value="ECO:0007669"/>
    <property type="project" value="UniProtKB-UniRule"/>
</dbReference>
<comment type="pathway">
    <text evidence="1 8">Metabolic intermediate biosynthesis; chorismate biosynthesis; chorismate from D-erythrose 4-phosphate and phosphoenolpyruvate: step 4/7.</text>
</comment>
<feature type="binding site" evidence="8">
    <location>
        <position position="72"/>
    </location>
    <ligand>
        <name>shikimate</name>
        <dbReference type="ChEBI" id="CHEBI:36208"/>
    </ligand>
</feature>
<comment type="caution">
    <text evidence="8">Lacks conserved residue(s) required for the propagation of feature annotation.</text>
</comment>
<evidence type="ECO:0000256" key="5">
    <source>
        <dbReference type="ARBA" id="ARBA00023002"/>
    </source>
</evidence>
<dbReference type="NCBIfam" id="TIGR00507">
    <property type="entry name" value="aroE"/>
    <property type="match status" value="1"/>
</dbReference>
<reference evidence="12 13" key="1">
    <citation type="submission" date="2016-10" db="EMBL/GenBank/DDBJ databases">
        <authorList>
            <person name="de Groot N.N."/>
        </authorList>
    </citation>
    <scope>NUCLEOTIDE SEQUENCE [LARGE SCALE GENOMIC DNA]</scope>
    <source>
        <strain evidence="12 13">ASO4-2</strain>
    </source>
</reference>
<dbReference type="OrthoDB" id="9792692at2"/>
<name>A0A1G6B809_9BACT</name>
<dbReference type="SUPFAM" id="SSF51735">
    <property type="entry name" value="NAD(P)-binding Rossmann-fold domains"/>
    <property type="match status" value="1"/>
</dbReference>
<evidence type="ECO:0000256" key="8">
    <source>
        <dbReference type="HAMAP-Rule" id="MF_00222"/>
    </source>
</evidence>
<dbReference type="CDD" id="cd01065">
    <property type="entry name" value="NAD_bind_Shikimate_DH"/>
    <property type="match status" value="1"/>
</dbReference>
<dbReference type="Gene3D" id="3.40.50.720">
    <property type="entry name" value="NAD(P)-binding Rossmann-like Domain"/>
    <property type="match status" value="1"/>
</dbReference>
<feature type="binding site" evidence="8">
    <location>
        <position position="97"/>
    </location>
    <ligand>
        <name>shikimate</name>
        <dbReference type="ChEBI" id="CHEBI:36208"/>
    </ligand>
</feature>
<feature type="binding site" evidence="8">
    <location>
        <begin position="134"/>
        <end position="138"/>
    </location>
    <ligand>
        <name>NADP(+)</name>
        <dbReference type="ChEBI" id="CHEBI:58349"/>
    </ligand>
</feature>
<dbReference type="InterPro" id="IPR036291">
    <property type="entry name" value="NAD(P)-bd_dom_sf"/>
</dbReference>
<dbReference type="Gene3D" id="3.40.50.10860">
    <property type="entry name" value="Leucine Dehydrogenase, chain A, domain 1"/>
    <property type="match status" value="1"/>
</dbReference>
<dbReference type="STRING" id="617002.SAMN05660653_00783"/>
<dbReference type="Pfam" id="PF01488">
    <property type="entry name" value="Shikimate_DH"/>
    <property type="match status" value="1"/>
</dbReference>
<dbReference type="GO" id="GO:0008652">
    <property type="term" value="P:amino acid biosynthetic process"/>
    <property type="evidence" value="ECO:0007669"/>
    <property type="project" value="UniProtKB-KW"/>
</dbReference>
<dbReference type="InterPro" id="IPR022893">
    <property type="entry name" value="Shikimate_DH_fam"/>
</dbReference>
<feature type="binding site" evidence="8">
    <location>
        <begin position="25"/>
        <end position="27"/>
    </location>
    <ligand>
        <name>shikimate</name>
        <dbReference type="ChEBI" id="CHEBI:36208"/>
    </ligand>
</feature>
<dbReference type="GO" id="GO:0050661">
    <property type="term" value="F:NADP binding"/>
    <property type="evidence" value="ECO:0007669"/>
    <property type="project" value="InterPro"/>
</dbReference>
<accession>A0A1G6B809</accession>
<dbReference type="GO" id="GO:0009073">
    <property type="term" value="P:aromatic amino acid family biosynthetic process"/>
    <property type="evidence" value="ECO:0007669"/>
    <property type="project" value="UniProtKB-KW"/>
</dbReference>
<evidence type="ECO:0000256" key="6">
    <source>
        <dbReference type="ARBA" id="ARBA00023141"/>
    </source>
</evidence>
<feature type="binding site" evidence="8">
    <location>
        <position position="220"/>
    </location>
    <ligand>
        <name>NADP(+)</name>
        <dbReference type="ChEBI" id="CHEBI:58349"/>
    </ligand>
</feature>
<keyword evidence="13" id="KW-1185">Reference proteome</keyword>
<dbReference type="SUPFAM" id="SSF53223">
    <property type="entry name" value="Aminoacid dehydrogenase-like, N-terminal domain"/>
    <property type="match status" value="1"/>
</dbReference>
<dbReference type="GO" id="GO:0005829">
    <property type="term" value="C:cytosol"/>
    <property type="evidence" value="ECO:0007669"/>
    <property type="project" value="TreeGrafter"/>
</dbReference>